<dbReference type="Proteomes" id="UP000005096">
    <property type="component" value="Chromosome"/>
</dbReference>
<gene>
    <name evidence="1" type="ORF">Apau_0423</name>
</gene>
<dbReference type="InterPro" id="IPR036291">
    <property type="entry name" value="NAD(P)-bd_dom_sf"/>
</dbReference>
<dbReference type="RefSeq" id="WP_006300007.1">
    <property type="nucleotide sequence ID" value="NZ_CM001022.1"/>
</dbReference>
<proteinExistence type="predicted"/>
<dbReference type="AlphaFoldDB" id="E3CZG5"/>
<sequence>MDKRQPAAWFPWGDTPWARAGAAALCAAGWRVGYGTAASAPSPGPGMPLSEEAIPFDLGSGRPEDLAAATVAAAERFGGFDGVLPWPMAPGGRKLWLDLEDRDWEQALGEVSRDLAGGLRCALPYLLGRGGAQILFLQEAAPKGRPLSAPQEAARLSRFAVARALRDELGPWDVLVRVLLTPLLDEEAGRRGAAALAASGGPQAPFCLRGGSD</sequence>
<accession>E3CZG5</accession>
<evidence type="ECO:0000313" key="2">
    <source>
        <dbReference type="Proteomes" id="UP000005096"/>
    </source>
</evidence>
<name>E3CZG5_9BACT</name>
<dbReference type="HOGENOM" id="CLU_1292202_0_0_0"/>
<dbReference type="OrthoDB" id="9804774at2"/>
<dbReference type="SUPFAM" id="SSF51735">
    <property type="entry name" value="NAD(P)-binding Rossmann-fold domains"/>
    <property type="match status" value="1"/>
</dbReference>
<reference evidence="1 2" key="1">
    <citation type="journal article" date="2010" name="Stand. Genomic Sci.">
        <title>Non-contiguous finished genome sequence of Aminomonas paucivorans type strain (GLU-3).</title>
        <authorList>
            <person name="Pitluck S."/>
            <person name="Yasawong M."/>
            <person name="Held B."/>
            <person name="Lapidus A."/>
            <person name="Nolan M."/>
            <person name="Copeland A."/>
            <person name="Lucas S."/>
            <person name="Del Rio T.G."/>
            <person name="Tice H."/>
            <person name="Cheng J.F."/>
            <person name="Chertkov O."/>
            <person name="Goodwin L."/>
            <person name="Tapia R."/>
            <person name="Han C."/>
            <person name="Liolios K."/>
            <person name="Ivanova N."/>
            <person name="Mavromatis K."/>
            <person name="Ovchinnikova G."/>
            <person name="Pati A."/>
            <person name="Chen A."/>
            <person name="Palaniappan K."/>
            <person name="Land M."/>
            <person name="Hauser L."/>
            <person name="Chang Y.J."/>
            <person name="Jeffries C.D."/>
            <person name="Pukall R."/>
            <person name="Spring S."/>
            <person name="Rohde M."/>
            <person name="Sikorski J."/>
            <person name="Goker M."/>
            <person name="Woyke T."/>
            <person name="Bristow J."/>
            <person name="Eisen J.A."/>
            <person name="Markowitz V."/>
            <person name="Hugenholtz P."/>
            <person name="Kyrpides N.C."/>
            <person name="Klenk H.P."/>
        </authorList>
    </citation>
    <scope>NUCLEOTIDE SEQUENCE [LARGE SCALE GENOMIC DNA]</scope>
    <source>
        <strain evidence="1 2">DSM 12260</strain>
    </source>
</reference>
<evidence type="ECO:0000313" key="1">
    <source>
        <dbReference type="EMBL" id="EFQ22857.1"/>
    </source>
</evidence>
<protein>
    <submittedName>
        <fullName evidence="1">Uncharacterized protein</fullName>
    </submittedName>
</protein>
<keyword evidence="2" id="KW-1185">Reference proteome</keyword>
<dbReference type="EMBL" id="CM001022">
    <property type="protein sequence ID" value="EFQ22857.1"/>
    <property type="molecule type" value="Genomic_DNA"/>
</dbReference>
<dbReference type="PaxDb" id="584708-Apau_0423"/>
<organism evidence="1 2">
    <name type="scientific">Aminomonas paucivorans DSM 12260</name>
    <dbReference type="NCBI Taxonomy" id="584708"/>
    <lineage>
        <taxon>Bacteria</taxon>
        <taxon>Thermotogati</taxon>
        <taxon>Synergistota</taxon>
        <taxon>Synergistia</taxon>
        <taxon>Synergistales</taxon>
        <taxon>Synergistaceae</taxon>
        <taxon>Aminomonas</taxon>
    </lineage>
</organism>